<evidence type="ECO:0000256" key="15">
    <source>
        <dbReference type="ARBA" id="ARBA00023180"/>
    </source>
</evidence>
<feature type="transmembrane region" description="Helical" evidence="17">
    <location>
        <begin position="752"/>
        <end position="773"/>
    </location>
</feature>
<organism evidence="19 20">
    <name type="scientific">Colobine gammaherpesvirus 1</name>
    <dbReference type="NCBI Taxonomy" id="2597325"/>
    <lineage>
        <taxon>Viruses</taxon>
        <taxon>Duplodnaviria</taxon>
        <taxon>Heunggongvirae</taxon>
        <taxon>Peploviricota</taxon>
        <taxon>Herviviricetes</taxon>
        <taxon>Herpesvirales</taxon>
        <taxon>Orthoherpesviridae</taxon>
        <taxon>Gammaherpesvirinae</taxon>
        <taxon>Rhadinovirus</taxon>
        <taxon>Rhadinovirus colobinegamma1</taxon>
    </lineage>
</organism>
<dbReference type="GO" id="GO:0019031">
    <property type="term" value="C:viral envelope"/>
    <property type="evidence" value="ECO:0007669"/>
    <property type="project" value="UniProtKB-KW"/>
</dbReference>
<keyword evidence="3" id="KW-1032">Host cell membrane</keyword>
<evidence type="ECO:0000256" key="17">
    <source>
        <dbReference type="SAM" id="Phobius"/>
    </source>
</evidence>
<dbReference type="GO" id="GO:0019064">
    <property type="term" value="P:fusion of virus membrane with host plasma membrane"/>
    <property type="evidence" value="ECO:0007669"/>
    <property type="project" value="UniProtKB-KW"/>
</dbReference>
<evidence type="ECO:0000256" key="8">
    <source>
        <dbReference type="ARBA" id="ARBA00022844"/>
    </source>
</evidence>
<evidence type="ECO:0000256" key="16">
    <source>
        <dbReference type="ARBA" id="ARBA00023296"/>
    </source>
</evidence>
<keyword evidence="9" id="KW-1043">Host membrane</keyword>
<dbReference type="GeneID" id="80540362"/>
<keyword evidence="7" id="KW-0732">Signal</keyword>
<protein>
    <submittedName>
        <fullName evidence="19">Envelope glycoprotein H</fullName>
    </submittedName>
</protein>
<dbReference type="Pfam" id="PF02489">
    <property type="entry name" value="Herpes_glycop_H"/>
    <property type="match status" value="1"/>
</dbReference>
<evidence type="ECO:0000256" key="6">
    <source>
        <dbReference type="ARBA" id="ARBA00022692"/>
    </source>
</evidence>
<gene>
    <name evidence="19" type="primary">ORF22</name>
</gene>
<keyword evidence="4" id="KW-1169">Fusion of virus membrane with host cell membrane</keyword>
<feature type="transmembrane region" description="Helical" evidence="17">
    <location>
        <begin position="12"/>
        <end position="29"/>
    </location>
</feature>
<keyword evidence="20" id="KW-1185">Reference proteome</keyword>
<evidence type="ECO:0000313" key="19">
    <source>
        <dbReference type="EMBL" id="QDQ69230.1"/>
    </source>
</evidence>
<dbReference type="HAMAP" id="MF_04033">
    <property type="entry name" value="HSV_GH"/>
    <property type="match status" value="1"/>
</dbReference>
<keyword evidence="14 17" id="KW-0472">Membrane</keyword>
<evidence type="ECO:0000256" key="1">
    <source>
        <dbReference type="ARBA" id="ARBA00004563"/>
    </source>
</evidence>
<feature type="domain" description="Herpesvirus glycoprotein H C-terminal" evidence="18">
    <location>
        <begin position="602"/>
        <end position="743"/>
    </location>
</feature>
<sequence length="777" mass="86729">MTCRTLAKGSLTRVWLVVACVFTGVRVAFLERRGDLAVLQVRVRGTAIPDVPVLLARAGGTAIPDVPVLQARVGDPALPDAPASMALSADRGNITVVLEYNDTCFTLNWNTLLESVTESVINQLWTSSHVVEDLGETLRKKKRFWRVSAAPEILPGHESRYPCVSPESHPRFNLTVNFNYSSLPGYLGDFSVEADGLLDHVFSSVWSVDPATHREYDMFYVMRLAAFRFFAILGDQAPGLRIMGYVSREFVIVTLVNQTADGNERGSHLLFGFTEALPSLAGYITYPEVVVAQNSRFALAVMVPAYAQPVLGENLTDLFLEVTLSAPDDFIRATQGRIMLLEAQRQCASALVPWKNLVVFFRVAIAHFLVFSGLDSHAFVRADCVCRQVADLDFLLRVTGLCFPTLSVGGYGRAAIQSLAAAQIHNLPSGVLASLPLQSLETVLSMFKLGRSDHTLPAVIVDGLERIADQMYTSYSYVYSLGERNRRRLLDIYQVLTANQSALHETDDRKLLLTFMRFTSMCTSLEIAEMVSRFAKPDVQNVYTFFSPCFLSLRYDLSHEKLLFQAPQTSRITRTGLAVGISGFWELLHDLHLNISAVLPQVNCTRAIKQDVIATLHLEHVTYVISPDPLPDAKVYEISEIFLKSAMYISALKHDCSNFETISGAARIPIVYNITAPRSGCPLCHSVVLSYDERQGLQSLMYITNSIVQANVFRDNSPFFSDDNLHVHYLWLMDNGTVLEIRGLYRRRAASVIYVLLLFLVIVSSLYFVYRLFSMLF</sequence>
<evidence type="ECO:0000256" key="13">
    <source>
        <dbReference type="ARBA" id="ARBA00023046"/>
    </source>
</evidence>
<keyword evidence="15" id="KW-0325">Glycoprotein</keyword>
<evidence type="ECO:0000256" key="4">
    <source>
        <dbReference type="ARBA" id="ARBA00022521"/>
    </source>
</evidence>
<dbReference type="GO" id="GO:0055036">
    <property type="term" value="C:virion membrane"/>
    <property type="evidence" value="ECO:0007669"/>
    <property type="project" value="UniProtKB-SubCell"/>
</dbReference>
<evidence type="ECO:0000256" key="2">
    <source>
        <dbReference type="ARBA" id="ARBA00022506"/>
    </source>
</evidence>
<evidence type="ECO:0000256" key="5">
    <source>
        <dbReference type="ARBA" id="ARBA00022595"/>
    </source>
</evidence>
<keyword evidence="12 17" id="KW-1133">Transmembrane helix</keyword>
<keyword evidence="16" id="KW-1160">Virus entry into host cell</keyword>
<comment type="subcellular location">
    <subcellularLocation>
        <location evidence="1">Virion membrane</location>
        <topology evidence="1">Single-pass type I membrane protein</topology>
    </subcellularLocation>
</comment>
<evidence type="ECO:0000259" key="18">
    <source>
        <dbReference type="Pfam" id="PF17488"/>
    </source>
</evidence>
<keyword evidence="13" id="KW-1039">Host endosome</keyword>
<dbReference type="Proteomes" id="UP001147731">
    <property type="component" value="Segment"/>
</dbReference>
<dbReference type="Pfam" id="PF17488">
    <property type="entry name" value="Herpes_glycoH_C"/>
    <property type="match status" value="1"/>
</dbReference>
<accession>A0A5B8G5C5</accession>
<dbReference type="RefSeq" id="YP_010801650.1">
    <property type="nucleotide sequence ID" value="NC_076967.1"/>
</dbReference>
<keyword evidence="2" id="KW-1168">Fusion of virus membrane with host membrane</keyword>
<dbReference type="Gene3D" id="2.60.40.3190">
    <property type="entry name" value="Herpesvirus glycoprotein H, C-terminal domain"/>
    <property type="match status" value="1"/>
</dbReference>
<keyword evidence="5" id="KW-1162">Viral penetration into host cytoplasm</keyword>
<evidence type="ECO:0000256" key="14">
    <source>
        <dbReference type="ARBA" id="ARBA00023136"/>
    </source>
</evidence>
<dbReference type="GO" id="GO:0046718">
    <property type="term" value="P:symbiont entry into host cell"/>
    <property type="evidence" value="ECO:0007669"/>
    <property type="project" value="UniProtKB-KW"/>
</dbReference>
<name>A0A5B8G5C5_9GAMA</name>
<proteinExistence type="inferred from homology"/>
<evidence type="ECO:0000256" key="12">
    <source>
        <dbReference type="ARBA" id="ARBA00022989"/>
    </source>
</evidence>
<dbReference type="KEGG" id="vg:80540362"/>
<dbReference type="InterPro" id="IPR003493">
    <property type="entry name" value="Herpes_gH"/>
</dbReference>
<evidence type="ECO:0000256" key="9">
    <source>
        <dbReference type="ARBA" id="ARBA00022870"/>
    </source>
</evidence>
<keyword evidence="11" id="KW-0730">Sialic acid</keyword>
<evidence type="ECO:0000256" key="7">
    <source>
        <dbReference type="ARBA" id="ARBA00022729"/>
    </source>
</evidence>
<keyword evidence="10 19" id="KW-0261">Viral envelope protein</keyword>
<reference evidence="19" key="1">
    <citation type="journal article" date="2019" name="Emerg. Infect. Dis.">
        <title>Novel Virus Related to Kaposi's Sarcoma-Associated Herpesvirus from Colobus Monkey.</title>
        <authorList>
            <person name="Dhingra A."/>
            <person name="Ganzenmueller T."/>
            <person name="Hage E."/>
            <person name="Suarez N.M."/>
            <person name="Matz-Rensing K."/>
            <person name="Widmer D."/>
            <person name="Pohlmann S."/>
            <person name="Davison A.J."/>
            <person name="Schulz T.F."/>
            <person name="Kaul A."/>
        </authorList>
    </citation>
    <scope>NUCLEOTIDE SEQUENCE</scope>
    <source>
        <strain evidence="19">Hannover</strain>
    </source>
</reference>
<dbReference type="EMBL" id="MH932584">
    <property type="protein sequence ID" value="QDQ69230.1"/>
    <property type="molecule type" value="Genomic_DNA"/>
</dbReference>
<evidence type="ECO:0000256" key="3">
    <source>
        <dbReference type="ARBA" id="ARBA00022511"/>
    </source>
</evidence>
<keyword evidence="6 17" id="KW-0812">Transmembrane</keyword>
<keyword evidence="8" id="KW-0946">Virion</keyword>
<dbReference type="Gene3D" id="3.90.380.20">
    <property type="entry name" value="Herpesvirus glycoprotein H, domain D-II"/>
    <property type="match status" value="1"/>
</dbReference>
<evidence type="ECO:0000256" key="10">
    <source>
        <dbReference type="ARBA" id="ARBA00022879"/>
    </source>
</evidence>
<dbReference type="InterPro" id="IPR038172">
    <property type="entry name" value="Herpes_glycoH_C_sf"/>
</dbReference>
<dbReference type="InterPro" id="IPR035305">
    <property type="entry name" value="Herpes_glycoH_C"/>
</dbReference>
<evidence type="ECO:0000313" key="20">
    <source>
        <dbReference type="Proteomes" id="UP001147731"/>
    </source>
</evidence>
<evidence type="ECO:0000256" key="11">
    <source>
        <dbReference type="ARBA" id="ARBA00022981"/>
    </source>
</evidence>